<dbReference type="Proteomes" id="UP000078492">
    <property type="component" value="Unassembled WGS sequence"/>
</dbReference>
<evidence type="ECO:0000259" key="7">
    <source>
        <dbReference type="Pfam" id="PF13873"/>
    </source>
</evidence>
<feature type="region of interest" description="Disordered" evidence="6">
    <location>
        <begin position="74"/>
        <end position="98"/>
    </location>
</feature>
<evidence type="ECO:0000313" key="8">
    <source>
        <dbReference type="EMBL" id="KYN23127.1"/>
    </source>
</evidence>
<comment type="function">
    <text evidence="5">Involved in transvection phenomena (= synapsis-dependent gene expression), where the synaptic pairing of chromosomes carrying genes with which zeste interacts influences the expression of these genes. Zeste binds to DNA and stimulates transcription from a nearby promoter.</text>
</comment>
<dbReference type="PANTHER" id="PTHR21411">
    <property type="entry name" value="APONTIC"/>
    <property type="match status" value="1"/>
</dbReference>
<comment type="subunit">
    <text evidence="1">Self-associates forming complexes of several hundred monomers.</text>
</comment>
<organism evidence="8 9">
    <name type="scientific">Trachymyrmex cornetzi</name>
    <dbReference type="NCBI Taxonomy" id="471704"/>
    <lineage>
        <taxon>Eukaryota</taxon>
        <taxon>Metazoa</taxon>
        <taxon>Ecdysozoa</taxon>
        <taxon>Arthropoda</taxon>
        <taxon>Hexapoda</taxon>
        <taxon>Insecta</taxon>
        <taxon>Pterygota</taxon>
        <taxon>Neoptera</taxon>
        <taxon>Endopterygota</taxon>
        <taxon>Hymenoptera</taxon>
        <taxon>Apocrita</taxon>
        <taxon>Aculeata</taxon>
        <taxon>Formicoidea</taxon>
        <taxon>Formicidae</taxon>
        <taxon>Myrmicinae</taxon>
        <taxon>Trachymyrmex</taxon>
    </lineage>
</organism>
<dbReference type="AlphaFoldDB" id="A0A151JCI5"/>
<dbReference type="PANTHER" id="PTHR21411:SF0">
    <property type="entry name" value="REGULATORY PROTEIN ZESTE"/>
    <property type="match status" value="1"/>
</dbReference>
<dbReference type="InterPro" id="IPR028002">
    <property type="entry name" value="Myb_DNA-bind_5"/>
</dbReference>
<evidence type="ECO:0000256" key="5">
    <source>
        <dbReference type="ARBA" id="ARBA00025466"/>
    </source>
</evidence>
<dbReference type="EMBL" id="KQ979068">
    <property type="protein sequence ID" value="KYN23127.1"/>
    <property type="molecule type" value="Genomic_DNA"/>
</dbReference>
<gene>
    <name evidence="8" type="ORF">ALC57_04461</name>
</gene>
<sequence>MESESKNIHYTEKKRMLLVQLVSEEKDVIENKRTGATDLKAKTEAWERIVKKYCSEGCIPRTSKQLKKCWDNMKQKKKKHHNKGSASYDGWRLSSNDT</sequence>
<evidence type="ECO:0000256" key="6">
    <source>
        <dbReference type="SAM" id="MobiDB-lite"/>
    </source>
</evidence>
<keyword evidence="4" id="KW-0804">Transcription</keyword>
<accession>A0A151JCI5</accession>
<evidence type="ECO:0000256" key="3">
    <source>
        <dbReference type="ARBA" id="ARBA00023015"/>
    </source>
</evidence>
<keyword evidence="9" id="KW-1185">Reference proteome</keyword>
<name>A0A151JCI5_9HYME</name>
<dbReference type="Pfam" id="PF13873">
    <property type="entry name" value="Myb_DNA-bind_5"/>
    <property type="match status" value="1"/>
</dbReference>
<keyword evidence="3" id="KW-0805">Transcription regulation</keyword>
<evidence type="ECO:0000256" key="2">
    <source>
        <dbReference type="ARBA" id="ARBA00016807"/>
    </source>
</evidence>
<protein>
    <recommendedName>
        <fullName evidence="2">Regulatory protein zeste</fullName>
    </recommendedName>
</protein>
<feature type="domain" description="Myb/SANT-like DNA-binding" evidence="7">
    <location>
        <begin position="10"/>
        <end position="81"/>
    </location>
</feature>
<evidence type="ECO:0000313" key="9">
    <source>
        <dbReference type="Proteomes" id="UP000078492"/>
    </source>
</evidence>
<reference evidence="8 9" key="1">
    <citation type="submission" date="2015-09" db="EMBL/GenBank/DDBJ databases">
        <title>Trachymyrmex cornetzi WGS genome.</title>
        <authorList>
            <person name="Nygaard S."/>
            <person name="Hu H."/>
            <person name="Boomsma J."/>
            <person name="Zhang G."/>
        </authorList>
    </citation>
    <scope>NUCLEOTIDE SEQUENCE [LARGE SCALE GENOMIC DNA]</scope>
    <source>
        <strain evidence="8">Tcor2-1</strain>
        <tissue evidence="8">Whole body</tissue>
    </source>
</reference>
<proteinExistence type="predicted"/>
<evidence type="ECO:0000256" key="1">
    <source>
        <dbReference type="ARBA" id="ARBA00011764"/>
    </source>
</evidence>
<evidence type="ECO:0000256" key="4">
    <source>
        <dbReference type="ARBA" id="ARBA00023163"/>
    </source>
</evidence>